<feature type="transmembrane region" description="Helical" evidence="1">
    <location>
        <begin position="130"/>
        <end position="152"/>
    </location>
</feature>
<organism evidence="2 3">
    <name type="scientific">Halocatena salina</name>
    <dbReference type="NCBI Taxonomy" id="2934340"/>
    <lineage>
        <taxon>Archaea</taxon>
        <taxon>Methanobacteriati</taxon>
        <taxon>Methanobacteriota</taxon>
        <taxon>Stenosarchaea group</taxon>
        <taxon>Halobacteria</taxon>
        <taxon>Halobacteriales</taxon>
        <taxon>Natronomonadaceae</taxon>
        <taxon>Halocatena</taxon>
    </lineage>
</organism>
<reference evidence="2" key="1">
    <citation type="submission" date="2022-04" db="EMBL/GenBank/DDBJ databases">
        <title>Halocatena sp. nov., isolated from a salt lake.</title>
        <authorList>
            <person name="Cui H.-L."/>
        </authorList>
    </citation>
    <scope>NUCLEOTIDE SEQUENCE</scope>
    <source>
        <strain evidence="2">AD-1</strain>
    </source>
</reference>
<feature type="transmembrane region" description="Helical" evidence="1">
    <location>
        <begin position="32"/>
        <end position="54"/>
    </location>
</feature>
<dbReference type="Proteomes" id="UP000831768">
    <property type="component" value="Chromosome"/>
</dbReference>
<keyword evidence="1" id="KW-0472">Membrane</keyword>
<dbReference type="KEGG" id="haad:MW046_06885"/>
<keyword evidence="1" id="KW-1133">Transmembrane helix</keyword>
<feature type="transmembrane region" description="Helical" evidence="1">
    <location>
        <begin position="93"/>
        <end position="118"/>
    </location>
</feature>
<name>A0A8T9ZZ62_9EURY</name>
<proteinExistence type="predicted"/>
<keyword evidence="1" id="KW-0812">Transmembrane</keyword>
<feature type="transmembrane region" description="Helical" evidence="1">
    <location>
        <begin position="60"/>
        <end position="81"/>
    </location>
</feature>
<dbReference type="AlphaFoldDB" id="A0A8T9ZZ62"/>
<evidence type="ECO:0000256" key="1">
    <source>
        <dbReference type="SAM" id="Phobius"/>
    </source>
</evidence>
<dbReference type="RefSeq" id="WP_247992399.1">
    <property type="nucleotide sequence ID" value="NZ_CP096019.1"/>
</dbReference>
<gene>
    <name evidence="2" type="ORF">MW046_06885</name>
</gene>
<accession>A0A8T9ZZ62</accession>
<sequence>MQPRVTRRDTASSAVSTFLQSEAAIGQMKSSLVLFAAIGIGLGIVGSTLSGSVGTLGQDIAMATIIPIALATPIVGIIPGRQIGNHQTDAQPLAVYALVAITTGVGAIVQFMIASVLTAVEASGTSVPDLFVFSFVVALGTIIAGLGSAFAVRN</sequence>
<keyword evidence="3" id="KW-1185">Reference proteome</keyword>
<evidence type="ECO:0000313" key="2">
    <source>
        <dbReference type="EMBL" id="UPM41719.1"/>
    </source>
</evidence>
<protein>
    <submittedName>
        <fullName evidence="2">Uncharacterized protein</fullName>
    </submittedName>
</protein>
<dbReference type="GeneID" id="71927758"/>
<evidence type="ECO:0000313" key="3">
    <source>
        <dbReference type="Proteomes" id="UP000831768"/>
    </source>
</evidence>
<dbReference type="EMBL" id="CP096019">
    <property type="protein sequence ID" value="UPM41719.1"/>
    <property type="molecule type" value="Genomic_DNA"/>
</dbReference>